<dbReference type="EMBL" id="JADPRT010000018">
    <property type="protein sequence ID" value="MBF9072684.1"/>
    <property type="molecule type" value="Genomic_DNA"/>
</dbReference>
<dbReference type="InterPro" id="IPR002933">
    <property type="entry name" value="Peptidase_M20"/>
</dbReference>
<dbReference type="PANTHER" id="PTHR43808">
    <property type="entry name" value="ACETYLORNITHINE DEACETYLASE"/>
    <property type="match status" value="1"/>
</dbReference>
<dbReference type="SUPFAM" id="SSF53187">
    <property type="entry name" value="Zn-dependent exopeptidases"/>
    <property type="match status" value="1"/>
</dbReference>
<dbReference type="InterPro" id="IPR011650">
    <property type="entry name" value="Peptidase_M20_dimer"/>
</dbReference>
<evidence type="ECO:0000313" key="8">
    <source>
        <dbReference type="Proteomes" id="UP000657385"/>
    </source>
</evidence>
<dbReference type="InterPro" id="IPR050072">
    <property type="entry name" value="Peptidase_M20A"/>
</dbReference>
<evidence type="ECO:0000256" key="4">
    <source>
        <dbReference type="ARBA" id="ARBA00022833"/>
    </source>
</evidence>
<dbReference type="Pfam" id="PF07687">
    <property type="entry name" value="M20_dimer"/>
    <property type="match status" value="1"/>
</dbReference>
<evidence type="ECO:0000313" key="7">
    <source>
        <dbReference type="EMBL" id="MBF9072684.1"/>
    </source>
</evidence>
<dbReference type="InterPro" id="IPR017150">
    <property type="entry name" value="Pept_M20_glutamate_carboxypep"/>
</dbReference>
<dbReference type="Pfam" id="PF01546">
    <property type="entry name" value="Peptidase_M20"/>
    <property type="match status" value="1"/>
</dbReference>
<reference evidence="7" key="1">
    <citation type="submission" date="2020-11" db="EMBL/GenBank/DDBJ databases">
        <title>Isolation and identification of active actinomycetes.</title>
        <authorList>
            <person name="Yu B."/>
        </authorList>
    </citation>
    <scope>NUCLEOTIDE SEQUENCE</scope>
    <source>
        <strain evidence="7">NEAU-YB345</strain>
    </source>
</reference>
<evidence type="ECO:0000259" key="6">
    <source>
        <dbReference type="Pfam" id="PF07687"/>
    </source>
</evidence>
<feature type="active site" description="Proton acceptor" evidence="5">
    <location>
        <position position="155"/>
    </location>
</feature>
<dbReference type="Gene3D" id="3.30.70.360">
    <property type="match status" value="1"/>
</dbReference>
<keyword evidence="4" id="KW-0862">Zinc</keyword>
<keyword evidence="8" id="KW-1185">Reference proteome</keyword>
<feature type="domain" description="Peptidase M20 dimerisation" evidence="6">
    <location>
        <begin position="191"/>
        <end position="288"/>
    </location>
</feature>
<feature type="active site" evidence="5">
    <location>
        <position position="94"/>
    </location>
</feature>
<organism evidence="7 8">
    <name type="scientific">Streptacidiphilus fuscans</name>
    <dbReference type="NCBI Taxonomy" id="2789292"/>
    <lineage>
        <taxon>Bacteria</taxon>
        <taxon>Bacillati</taxon>
        <taxon>Actinomycetota</taxon>
        <taxon>Actinomycetes</taxon>
        <taxon>Kitasatosporales</taxon>
        <taxon>Streptomycetaceae</taxon>
        <taxon>Streptacidiphilus</taxon>
    </lineage>
</organism>
<dbReference type="PROSITE" id="PS00758">
    <property type="entry name" value="ARGE_DAPE_CPG2_1"/>
    <property type="match status" value="1"/>
</dbReference>
<evidence type="ECO:0000256" key="3">
    <source>
        <dbReference type="ARBA" id="ARBA00022801"/>
    </source>
</evidence>
<dbReference type="InterPro" id="IPR036264">
    <property type="entry name" value="Bact_exopeptidase_dim_dom"/>
</dbReference>
<dbReference type="Proteomes" id="UP000657385">
    <property type="component" value="Unassembled WGS sequence"/>
</dbReference>
<keyword evidence="2" id="KW-0479">Metal-binding</keyword>
<name>A0A931B8Y2_9ACTN</name>
<dbReference type="InterPro" id="IPR001261">
    <property type="entry name" value="ArgE/DapE_CS"/>
</dbReference>
<comment type="cofactor">
    <cofactor evidence="1">
        <name>Zn(2+)</name>
        <dbReference type="ChEBI" id="CHEBI:29105"/>
    </cofactor>
</comment>
<dbReference type="CDD" id="cd03885">
    <property type="entry name" value="M20_CPDG2"/>
    <property type="match status" value="1"/>
</dbReference>
<dbReference type="AlphaFoldDB" id="A0A931B8Y2"/>
<sequence>MPTADVLRRHVQARYDGFLADLAQLVAVDCGSWNAEGVNQVADFCAERLAALDFTVTRMPARADDGRPLGDIVVARRRGDLPDGRRILLLAHMDTVYDDGTAASRPLRIEDGVAHGPGVTDDKGGLLAGVTAAAAISDSGRHPYAELVFLLTPDEEISSDASRPALEQLAAEADYALCLEAARENGDLVWARKGIADLHLTVSGRAAHSGVEPERGANAALAAAHLVVALQGLNGQWPGVTVNVGVVHAGSRTNVVCAEARLELEVRAATIGEMDAALAAVEALAARPVVPGTSVSVHRPAAWPPMAPTDEVAGMLAHAQEIATELGFEVTAVATGGAADANLASAHVPVLDGLGPVGGGDHSPVEWLDLTSVVPRTTLLAALITRLGSG</sequence>
<gene>
    <name evidence="7" type="ORF">I2501_32175</name>
</gene>
<evidence type="ECO:0000256" key="5">
    <source>
        <dbReference type="PIRSR" id="PIRSR037238-1"/>
    </source>
</evidence>
<proteinExistence type="predicted"/>
<dbReference type="PANTHER" id="PTHR43808:SF9">
    <property type="entry name" value="BLL0789 PROTEIN"/>
    <property type="match status" value="1"/>
</dbReference>
<evidence type="ECO:0000256" key="1">
    <source>
        <dbReference type="ARBA" id="ARBA00001947"/>
    </source>
</evidence>
<dbReference type="PIRSF" id="PIRSF037238">
    <property type="entry name" value="Carboxypeptidase_G2"/>
    <property type="match status" value="1"/>
</dbReference>
<comment type="caution">
    <text evidence="7">The sequence shown here is derived from an EMBL/GenBank/DDBJ whole genome shotgun (WGS) entry which is preliminary data.</text>
</comment>
<keyword evidence="3" id="KW-0378">Hydrolase</keyword>
<dbReference type="GO" id="GO:0016787">
    <property type="term" value="F:hydrolase activity"/>
    <property type="evidence" value="ECO:0007669"/>
    <property type="project" value="UniProtKB-KW"/>
</dbReference>
<dbReference type="SUPFAM" id="SSF55031">
    <property type="entry name" value="Bacterial exopeptidase dimerisation domain"/>
    <property type="match status" value="1"/>
</dbReference>
<dbReference type="Gene3D" id="3.40.630.10">
    <property type="entry name" value="Zn peptidases"/>
    <property type="match status" value="1"/>
</dbReference>
<evidence type="ECO:0000256" key="2">
    <source>
        <dbReference type="ARBA" id="ARBA00022723"/>
    </source>
</evidence>
<protein>
    <submittedName>
        <fullName evidence="7">M20 family metallopeptidase</fullName>
    </submittedName>
</protein>
<dbReference type="GO" id="GO:0046872">
    <property type="term" value="F:metal ion binding"/>
    <property type="evidence" value="ECO:0007669"/>
    <property type="project" value="UniProtKB-KW"/>
</dbReference>
<accession>A0A931B8Y2</accession>